<reference evidence="1" key="1">
    <citation type="journal article" date="2021" name="Genome Biol. Evol.">
        <title>A High-Quality Reference Genome for a Parasitic Bivalve with Doubly Uniparental Inheritance (Bivalvia: Unionida).</title>
        <authorList>
            <person name="Smith C.H."/>
        </authorList>
    </citation>
    <scope>NUCLEOTIDE SEQUENCE</scope>
    <source>
        <strain evidence="1">CHS0354</strain>
    </source>
</reference>
<evidence type="ECO:0000313" key="1">
    <source>
        <dbReference type="EMBL" id="KAK3589221.1"/>
    </source>
</evidence>
<protein>
    <submittedName>
        <fullName evidence="1">Uncharacterized protein</fullName>
    </submittedName>
</protein>
<organism evidence="1 2">
    <name type="scientific">Potamilus streckersoni</name>
    <dbReference type="NCBI Taxonomy" id="2493646"/>
    <lineage>
        <taxon>Eukaryota</taxon>
        <taxon>Metazoa</taxon>
        <taxon>Spiralia</taxon>
        <taxon>Lophotrochozoa</taxon>
        <taxon>Mollusca</taxon>
        <taxon>Bivalvia</taxon>
        <taxon>Autobranchia</taxon>
        <taxon>Heteroconchia</taxon>
        <taxon>Palaeoheterodonta</taxon>
        <taxon>Unionida</taxon>
        <taxon>Unionoidea</taxon>
        <taxon>Unionidae</taxon>
        <taxon>Ambleminae</taxon>
        <taxon>Lampsilini</taxon>
        <taxon>Potamilus</taxon>
    </lineage>
</organism>
<dbReference type="EMBL" id="JAEAOA010001224">
    <property type="protein sequence ID" value="KAK3589221.1"/>
    <property type="molecule type" value="Genomic_DNA"/>
</dbReference>
<reference evidence="1" key="3">
    <citation type="submission" date="2023-05" db="EMBL/GenBank/DDBJ databases">
        <authorList>
            <person name="Smith C.H."/>
        </authorList>
    </citation>
    <scope>NUCLEOTIDE SEQUENCE</scope>
    <source>
        <strain evidence="1">CHS0354</strain>
        <tissue evidence="1">Mantle</tissue>
    </source>
</reference>
<sequence length="120" mass="13446">MVKSEDFRRSRDNNSRPVSGEYMFGVFSDVDRLFVIHDGERRRLSSQLLAGHRCGFGHRCVLGHRCGLGQFDFRVVTSISAMNALLLTLKPLAIEALGLTPFFTTVSPGFPQSFRKRASP</sequence>
<keyword evidence="2" id="KW-1185">Reference proteome</keyword>
<gene>
    <name evidence="1" type="ORF">CHS0354_020082</name>
</gene>
<comment type="caution">
    <text evidence="1">The sequence shown here is derived from an EMBL/GenBank/DDBJ whole genome shotgun (WGS) entry which is preliminary data.</text>
</comment>
<proteinExistence type="predicted"/>
<accession>A0AAE0SC89</accession>
<reference evidence="1" key="2">
    <citation type="journal article" date="2021" name="Genome Biol. Evol.">
        <title>Developing a high-quality reference genome for a parasitic bivalve with doubly uniparental inheritance (Bivalvia: Unionida).</title>
        <authorList>
            <person name="Smith C.H."/>
        </authorList>
    </citation>
    <scope>NUCLEOTIDE SEQUENCE</scope>
    <source>
        <strain evidence="1">CHS0354</strain>
        <tissue evidence="1">Mantle</tissue>
    </source>
</reference>
<name>A0AAE0SC89_9BIVA</name>
<evidence type="ECO:0000313" key="2">
    <source>
        <dbReference type="Proteomes" id="UP001195483"/>
    </source>
</evidence>
<dbReference type="Proteomes" id="UP001195483">
    <property type="component" value="Unassembled WGS sequence"/>
</dbReference>
<dbReference type="AlphaFoldDB" id="A0AAE0SC89"/>